<reference evidence="3 4" key="2">
    <citation type="journal article" date="2013" name="ISME J.">
        <title>A metabolic model for members of the genus Tetrasphaera involved in enhanced biological phosphorus removal.</title>
        <authorList>
            <person name="Kristiansen R."/>
            <person name="Nguyen H.T.T."/>
            <person name="Saunders A.M."/>
            <person name="Nielsen J.L."/>
            <person name="Wimmer R."/>
            <person name="Le V.Q."/>
            <person name="McIlroy S.J."/>
            <person name="Petrovski S."/>
            <person name="Seviour R.J."/>
            <person name="Calteau A."/>
            <person name="Nielsen K.L."/>
            <person name="Nielsen P.H."/>
        </authorList>
    </citation>
    <scope>NUCLEOTIDE SEQUENCE [LARGE SCALE GENOMIC DNA]</scope>
    <source>
        <strain evidence="3 4">Ben 74</strain>
    </source>
</reference>
<dbReference type="EMBL" id="CAJC01000059">
    <property type="protein sequence ID" value="CCI52245.1"/>
    <property type="molecule type" value="Genomic_DNA"/>
</dbReference>
<dbReference type="Proteomes" id="UP000035720">
    <property type="component" value="Unassembled WGS sequence"/>
</dbReference>
<reference evidence="3" key="1">
    <citation type="submission" date="2012-05" db="EMBL/GenBank/DDBJ databases">
        <authorList>
            <person name="McIlroy S."/>
        </authorList>
    </citation>
    <scope>NUCLEOTIDE SEQUENCE</scope>
    <source>
        <strain evidence="3">Ben 74</strain>
    </source>
</reference>
<gene>
    <name evidence="2" type="ORF">BN13_1210005</name>
    <name evidence="3" type="ORF">BN13_1510005</name>
</gene>
<dbReference type="EMBL" id="CAJC01000026">
    <property type="protein sequence ID" value="CCI51752.1"/>
    <property type="molecule type" value="Genomic_DNA"/>
</dbReference>
<proteinExistence type="predicted"/>
<evidence type="ECO:0000256" key="1">
    <source>
        <dbReference type="SAM" id="MobiDB-lite"/>
    </source>
</evidence>
<organism evidence="3 4">
    <name type="scientific">Nostocoides jenkinsii Ben 74</name>
    <dbReference type="NCBI Taxonomy" id="1193518"/>
    <lineage>
        <taxon>Bacteria</taxon>
        <taxon>Bacillati</taxon>
        <taxon>Actinomycetota</taxon>
        <taxon>Actinomycetes</taxon>
        <taxon>Micrococcales</taxon>
        <taxon>Intrasporangiaceae</taxon>
        <taxon>Nostocoides</taxon>
    </lineage>
</organism>
<accession>A0A077M8Q1</accession>
<comment type="caution">
    <text evidence="3">The sequence shown here is derived from an EMBL/GenBank/DDBJ whole genome shotgun (WGS) entry which is preliminary data.</text>
</comment>
<dbReference type="OrthoDB" id="4867801at2"/>
<evidence type="ECO:0000313" key="3">
    <source>
        <dbReference type="EMBL" id="CCI52245.1"/>
    </source>
</evidence>
<dbReference type="STRING" id="1193518.BN13_1210005"/>
<evidence type="ECO:0000313" key="2">
    <source>
        <dbReference type="EMBL" id="CCI51752.1"/>
    </source>
</evidence>
<dbReference type="AlphaFoldDB" id="A0A077M8Q1"/>
<feature type="region of interest" description="Disordered" evidence="1">
    <location>
        <begin position="55"/>
        <end position="84"/>
    </location>
</feature>
<protein>
    <submittedName>
        <fullName evidence="3">Uncharacterized protein</fullName>
    </submittedName>
</protein>
<dbReference type="RefSeq" id="WP_048548096.1">
    <property type="nucleotide sequence ID" value="NZ_HF571038.1"/>
</dbReference>
<name>A0A077M8Q1_9MICO</name>
<keyword evidence="4" id="KW-1185">Reference proteome</keyword>
<feature type="compositionally biased region" description="Low complexity" evidence="1">
    <location>
        <begin position="55"/>
        <end position="72"/>
    </location>
</feature>
<sequence length="84" mass="9608">MTPINHPALEDLHQRTTAMLTTIDDTPLERDHLHYPHHYEELRLLVEDWLTATTATPRRSRSRPGSSPATGPWWVSARPPPPLP</sequence>
<evidence type="ECO:0000313" key="4">
    <source>
        <dbReference type="Proteomes" id="UP000035720"/>
    </source>
</evidence>